<proteinExistence type="predicted"/>
<dbReference type="AlphaFoldDB" id="A0A8T1RDF9"/>
<protein>
    <submittedName>
        <fullName evidence="1">Uncharacterized protein</fullName>
    </submittedName>
</protein>
<reference evidence="1" key="1">
    <citation type="submission" date="2020-12" db="EMBL/GenBank/DDBJ databases">
        <title>WGS assembly of Carya illinoinensis cv. Pawnee.</title>
        <authorList>
            <person name="Platts A."/>
            <person name="Shu S."/>
            <person name="Wright S."/>
            <person name="Barry K."/>
            <person name="Edger P."/>
            <person name="Pires J.C."/>
            <person name="Schmutz J."/>
        </authorList>
    </citation>
    <scope>NUCLEOTIDE SEQUENCE</scope>
    <source>
        <tissue evidence="1">Leaf</tissue>
    </source>
</reference>
<organism evidence="1 2">
    <name type="scientific">Carya illinoinensis</name>
    <name type="common">Pecan</name>
    <dbReference type="NCBI Taxonomy" id="32201"/>
    <lineage>
        <taxon>Eukaryota</taxon>
        <taxon>Viridiplantae</taxon>
        <taxon>Streptophyta</taxon>
        <taxon>Embryophyta</taxon>
        <taxon>Tracheophyta</taxon>
        <taxon>Spermatophyta</taxon>
        <taxon>Magnoliopsida</taxon>
        <taxon>eudicotyledons</taxon>
        <taxon>Gunneridae</taxon>
        <taxon>Pentapetalae</taxon>
        <taxon>rosids</taxon>
        <taxon>fabids</taxon>
        <taxon>Fagales</taxon>
        <taxon>Juglandaceae</taxon>
        <taxon>Carya</taxon>
    </lineage>
</organism>
<dbReference type="Proteomes" id="UP000811609">
    <property type="component" value="Chromosome 2"/>
</dbReference>
<evidence type="ECO:0000313" key="1">
    <source>
        <dbReference type="EMBL" id="KAG6665530.1"/>
    </source>
</evidence>
<keyword evidence="2" id="KW-1185">Reference proteome</keyword>
<evidence type="ECO:0000313" key="2">
    <source>
        <dbReference type="Proteomes" id="UP000811609"/>
    </source>
</evidence>
<gene>
    <name evidence="1" type="ORF">CIPAW_02G167300</name>
</gene>
<accession>A0A8T1RDF9</accession>
<sequence>MFNQLRPNQYLVLYLNLSLTFIRLKMHDFFRALDIDSENCDNFTFCTNCLGIQEIEKLSDKSSPKQANHLQLNPKILLIAPAETFIISLQIRYPTIRNVST</sequence>
<dbReference type="EMBL" id="CM031810">
    <property type="protein sequence ID" value="KAG6665530.1"/>
    <property type="molecule type" value="Genomic_DNA"/>
</dbReference>
<name>A0A8T1RDF9_CARIL</name>
<comment type="caution">
    <text evidence="1">The sequence shown here is derived from an EMBL/GenBank/DDBJ whole genome shotgun (WGS) entry which is preliminary data.</text>
</comment>